<dbReference type="InterPro" id="IPR032466">
    <property type="entry name" value="Metal_Hydrolase"/>
</dbReference>
<dbReference type="EMBL" id="CP054856">
    <property type="protein sequence ID" value="QVM83939.1"/>
    <property type="molecule type" value="Genomic_DNA"/>
</dbReference>
<dbReference type="GO" id="GO:0008892">
    <property type="term" value="F:guanine deaminase activity"/>
    <property type="evidence" value="ECO:0007669"/>
    <property type="project" value="UniProtKB-EC"/>
</dbReference>
<sequence>MALRAFRGEFLSLTCDPRDAGPDGERAIRYEADGLLVVEDGIVVARGHHADLSGRFAQVPTERLPGLVVPGFIDAHVHYPQMDSMAAHGEQLLDWLERHIFPAEMAFAERAHADALAQAFLTEMLRNGTTSALVFATVHEHSVDALFEAALARRMRVISGKVLMDEGPEGLRDSVASGRAGSEALLRRWRGRGRLGYALTPRFALTSSDAQLADAGAFLAEHPEVLLHTHLAENVHECAAVASRFPDAADYLDVYDRFGLVGPRSVFAHGIHLPDRSCARLHESGAGIAVCPSSNLFLGSGHFDFGQADRFGVKLGLGSDVGAGTTFSLLHTAGLAYQAALAREDRLSPFRALYLATLGSAQLLGIADKVGALEVGQEADFVVLDPAATPLLARRTQDAPLAQRLFALQVLGDDRAVARTYVLGGCAWERTA</sequence>
<dbReference type="Gene3D" id="2.30.40.10">
    <property type="entry name" value="Urease, subunit C, domain 1"/>
    <property type="match status" value="1"/>
</dbReference>
<comment type="pathway">
    <text evidence="1 8">Purine metabolism; guanine degradation; xanthine from guanine: step 1/1.</text>
</comment>
<dbReference type="Proteomes" id="UP000677126">
    <property type="component" value="Chromosome"/>
</dbReference>
<dbReference type="RefSeq" id="WP_213503811.1">
    <property type="nucleotide sequence ID" value="NZ_CP054856.1"/>
</dbReference>
<dbReference type="Gene3D" id="3.20.20.140">
    <property type="entry name" value="Metal-dependent hydrolases"/>
    <property type="match status" value="1"/>
</dbReference>
<dbReference type="SUPFAM" id="SSF51338">
    <property type="entry name" value="Composite domain of metallo-dependent hydrolases"/>
    <property type="match status" value="2"/>
</dbReference>
<evidence type="ECO:0000256" key="8">
    <source>
        <dbReference type="RuleBase" id="RU366009"/>
    </source>
</evidence>
<evidence type="ECO:0000256" key="7">
    <source>
        <dbReference type="NCBIfam" id="TIGR02967"/>
    </source>
</evidence>
<evidence type="ECO:0000256" key="5">
    <source>
        <dbReference type="ARBA" id="ARBA00022801"/>
    </source>
</evidence>
<proteinExistence type="inferred from homology"/>
<keyword evidence="11" id="KW-1185">Reference proteome</keyword>
<dbReference type="PANTHER" id="PTHR11271:SF6">
    <property type="entry name" value="GUANINE DEAMINASE"/>
    <property type="match status" value="1"/>
</dbReference>
<keyword evidence="5 8" id="KW-0378">Hydrolase</keyword>
<protein>
    <recommendedName>
        <fullName evidence="3 7">Guanine deaminase</fullName>
        <shortName evidence="8">Guanase</shortName>
        <ecNumber evidence="3 7">3.5.4.3</ecNumber>
    </recommendedName>
    <alternativeName>
        <fullName evidence="8">Guanine aminohydrolase</fullName>
    </alternativeName>
</protein>
<evidence type="ECO:0000256" key="4">
    <source>
        <dbReference type="ARBA" id="ARBA00022723"/>
    </source>
</evidence>
<dbReference type="InterPro" id="IPR014311">
    <property type="entry name" value="Guanine_deaminase"/>
</dbReference>
<evidence type="ECO:0000256" key="3">
    <source>
        <dbReference type="ARBA" id="ARBA00012781"/>
    </source>
</evidence>
<dbReference type="PANTHER" id="PTHR11271">
    <property type="entry name" value="GUANINE DEAMINASE"/>
    <property type="match status" value="1"/>
</dbReference>
<evidence type="ECO:0000259" key="9">
    <source>
        <dbReference type="Pfam" id="PF01979"/>
    </source>
</evidence>
<keyword evidence="4 8" id="KW-0479">Metal-binding</keyword>
<evidence type="ECO:0000256" key="2">
    <source>
        <dbReference type="ARBA" id="ARBA00006745"/>
    </source>
</evidence>
<evidence type="ECO:0000313" key="11">
    <source>
        <dbReference type="Proteomes" id="UP000677126"/>
    </source>
</evidence>
<feature type="domain" description="Amidohydrolase-related" evidence="9">
    <location>
        <begin position="67"/>
        <end position="424"/>
    </location>
</feature>
<dbReference type="InterPro" id="IPR051607">
    <property type="entry name" value="Metallo-dep_hydrolases"/>
</dbReference>
<dbReference type="NCBIfam" id="TIGR02967">
    <property type="entry name" value="guan_deamin"/>
    <property type="match status" value="1"/>
</dbReference>
<evidence type="ECO:0000256" key="1">
    <source>
        <dbReference type="ARBA" id="ARBA00004984"/>
    </source>
</evidence>
<evidence type="ECO:0000313" key="10">
    <source>
        <dbReference type="EMBL" id="QVM83939.1"/>
    </source>
</evidence>
<comment type="similarity">
    <text evidence="2 8">Belongs to the metallo-dependent hydrolases superfamily. ATZ/TRZ family.</text>
</comment>
<dbReference type="Pfam" id="PF01979">
    <property type="entry name" value="Amidohydro_1"/>
    <property type="match status" value="1"/>
</dbReference>
<comment type="catalytic activity">
    <reaction evidence="8">
        <text>guanine + H2O + H(+) = xanthine + NH4(+)</text>
        <dbReference type="Rhea" id="RHEA:14665"/>
        <dbReference type="ChEBI" id="CHEBI:15377"/>
        <dbReference type="ChEBI" id="CHEBI:15378"/>
        <dbReference type="ChEBI" id="CHEBI:16235"/>
        <dbReference type="ChEBI" id="CHEBI:17712"/>
        <dbReference type="ChEBI" id="CHEBI:28938"/>
        <dbReference type="EC" id="3.5.4.3"/>
    </reaction>
</comment>
<dbReference type="InterPro" id="IPR011059">
    <property type="entry name" value="Metal-dep_hydrolase_composite"/>
</dbReference>
<accession>A0ABX8E4L2</accession>
<evidence type="ECO:0000256" key="6">
    <source>
        <dbReference type="ARBA" id="ARBA00022833"/>
    </source>
</evidence>
<gene>
    <name evidence="10" type="primary">guaD</name>
    <name evidence="10" type="ORF">HT578_09745</name>
</gene>
<dbReference type="SUPFAM" id="SSF51556">
    <property type="entry name" value="Metallo-dependent hydrolases"/>
    <property type="match status" value="1"/>
</dbReference>
<dbReference type="NCBIfam" id="NF006679">
    <property type="entry name" value="PRK09228.1"/>
    <property type="match status" value="1"/>
</dbReference>
<keyword evidence="6 8" id="KW-0862">Zinc</keyword>
<comment type="cofactor">
    <cofactor evidence="8">
        <name>Zn(2+)</name>
        <dbReference type="ChEBI" id="CHEBI:29105"/>
    </cofactor>
    <text evidence="8">Binds 1 zinc ion per subunit.</text>
</comment>
<name>A0ABX8E4L2_9SPHN</name>
<reference evidence="10 11" key="1">
    <citation type="journal article" date="2021" name="Int. J. Syst. Evol. Microbiol.">
        <title>Novosphingobium decolorationis sp. nov., an aniline blue-decolourizing bacterium isolated from East Pacific sediment.</title>
        <authorList>
            <person name="Chen X."/>
            <person name="Dong B."/>
            <person name="Chen T."/>
            <person name="Ren N."/>
            <person name="Wang J."/>
            <person name="Xu Y."/>
            <person name="Yang J."/>
            <person name="Zhu S."/>
            <person name="Chen J."/>
        </authorList>
    </citation>
    <scope>NUCLEOTIDE SEQUENCE [LARGE SCALE GENOMIC DNA]</scope>
    <source>
        <strain evidence="10 11">502str22</strain>
    </source>
</reference>
<dbReference type="InterPro" id="IPR006680">
    <property type="entry name" value="Amidohydro-rel"/>
</dbReference>
<dbReference type="EC" id="3.5.4.3" evidence="3 7"/>
<comment type="function">
    <text evidence="8">Catalyzes the hydrolytic deamination of guanine, producing xanthine and ammonia.</text>
</comment>
<organism evidence="10 11">
    <name type="scientific">Novosphingobium decolorationis</name>
    <dbReference type="NCBI Taxonomy" id="2698673"/>
    <lineage>
        <taxon>Bacteria</taxon>
        <taxon>Pseudomonadati</taxon>
        <taxon>Pseudomonadota</taxon>
        <taxon>Alphaproteobacteria</taxon>
        <taxon>Sphingomonadales</taxon>
        <taxon>Sphingomonadaceae</taxon>
        <taxon>Novosphingobium</taxon>
    </lineage>
</organism>